<dbReference type="AlphaFoldDB" id="A0A0F9LK38"/>
<comment type="caution">
    <text evidence="2">The sequence shown here is derived from an EMBL/GenBank/DDBJ whole genome shotgun (WGS) entry which is preliminary data.</text>
</comment>
<reference evidence="2" key="1">
    <citation type="journal article" date="2015" name="Nature">
        <title>Complex archaea that bridge the gap between prokaryotes and eukaryotes.</title>
        <authorList>
            <person name="Spang A."/>
            <person name="Saw J.H."/>
            <person name="Jorgensen S.L."/>
            <person name="Zaremba-Niedzwiedzka K."/>
            <person name="Martijn J."/>
            <person name="Lind A.E."/>
            <person name="van Eijk R."/>
            <person name="Schleper C."/>
            <person name="Guy L."/>
            <person name="Ettema T.J."/>
        </authorList>
    </citation>
    <scope>NUCLEOTIDE SEQUENCE</scope>
</reference>
<protein>
    <submittedName>
        <fullName evidence="2">Uncharacterized protein</fullName>
    </submittedName>
</protein>
<proteinExistence type="predicted"/>
<keyword evidence="1" id="KW-0812">Transmembrane</keyword>
<accession>A0A0F9LK38</accession>
<keyword evidence="1" id="KW-1133">Transmembrane helix</keyword>
<keyword evidence="1" id="KW-0472">Membrane</keyword>
<dbReference type="EMBL" id="LAZR01007078">
    <property type="protein sequence ID" value="KKM87606.1"/>
    <property type="molecule type" value="Genomic_DNA"/>
</dbReference>
<name>A0A0F9LK38_9ZZZZ</name>
<gene>
    <name evidence="2" type="ORF">LCGC14_1267230</name>
</gene>
<organism evidence="2">
    <name type="scientific">marine sediment metagenome</name>
    <dbReference type="NCBI Taxonomy" id="412755"/>
    <lineage>
        <taxon>unclassified sequences</taxon>
        <taxon>metagenomes</taxon>
        <taxon>ecological metagenomes</taxon>
    </lineage>
</organism>
<evidence type="ECO:0000256" key="1">
    <source>
        <dbReference type="SAM" id="Phobius"/>
    </source>
</evidence>
<evidence type="ECO:0000313" key="2">
    <source>
        <dbReference type="EMBL" id="KKM87606.1"/>
    </source>
</evidence>
<feature type="transmembrane region" description="Helical" evidence="1">
    <location>
        <begin position="56"/>
        <end position="79"/>
    </location>
</feature>
<sequence>MMGWLAVFLLGVFIIAGLVWRDKKIGMKTVYHPEWDEWGGQTDYIWPDGISRKAKVIQAAIHLLGIFCIFGGLVGIIMYGG</sequence>